<dbReference type="PANTHER" id="PTHR46301">
    <property type="entry name" value="F-BOX/KELCH-REPEAT PROTEIN"/>
    <property type="match status" value="1"/>
</dbReference>
<dbReference type="SUPFAM" id="SSF81383">
    <property type="entry name" value="F-box domain"/>
    <property type="match status" value="1"/>
</dbReference>
<dbReference type="AlphaFoldDB" id="A0AAV0HVP5"/>
<organism evidence="1 2">
    <name type="scientific">Linum tenue</name>
    <dbReference type="NCBI Taxonomy" id="586396"/>
    <lineage>
        <taxon>Eukaryota</taxon>
        <taxon>Viridiplantae</taxon>
        <taxon>Streptophyta</taxon>
        <taxon>Embryophyta</taxon>
        <taxon>Tracheophyta</taxon>
        <taxon>Spermatophyta</taxon>
        <taxon>Magnoliopsida</taxon>
        <taxon>eudicotyledons</taxon>
        <taxon>Gunneridae</taxon>
        <taxon>Pentapetalae</taxon>
        <taxon>rosids</taxon>
        <taxon>fabids</taxon>
        <taxon>Malpighiales</taxon>
        <taxon>Linaceae</taxon>
        <taxon>Linum</taxon>
    </lineage>
</organism>
<dbReference type="Proteomes" id="UP001154282">
    <property type="component" value="Unassembled WGS sequence"/>
</dbReference>
<keyword evidence="2" id="KW-1185">Reference proteome</keyword>
<dbReference type="InterPro" id="IPR036047">
    <property type="entry name" value="F-box-like_dom_sf"/>
</dbReference>
<accession>A0AAV0HVP5</accession>
<proteinExistence type="predicted"/>
<evidence type="ECO:0008006" key="3">
    <source>
        <dbReference type="Google" id="ProtNLM"/>
    </source>
</evidence>
<dbReference type="EMBL" id="CAMGYJ010000003">
    <property type="protein sequence ID" value="CAI0389367.1"/>
    <property type="molecule type" value="Genomic_DNA"/>
</dbReference>
<protein>
    <recommendedName>
        <fullName evidence="3">F-box domain-containing protein</fullName>
    </recommendedName>
</protein>
<evidence type="ECO:0000313" key="1">
    <source>
        <dbReference type="EMBL" id="CAI0389367.1"/>
    </source>
</evidence>
<comment type="caution">
    <text evidence="1">The sequence shown here is derived from an EMBL/GenBank/DDBJ whole genome shotgun (WGS) entry which is preliminary data.</text>
</comment>
<dbReference type="GO" id="GO:0004842">
    <property type="term" value="F:ubiquitin-protein transferase activity"/>
    <property type="evidence" value="ECO:0007669"/>
    <property type="project" value="TreeGrafter"/>
</dbReference>
<dbReference type="PANTHER" id="PTHR46301:SF77">
    <property type="entry name" value="F-BOX ONLY PROTEIN 6"/>
    <property type="match status" value="1"/>
</dbReference>
<sequence length="187" mass="21024">MAEVLIRAPEPGSAWRCKAVCKRWNSLISDTHFVRRYVSHHQQSSSNQYGGGGELEEPPLMSSNSRESILSFLPLPDGLAYEPVYFRVYDCYKDLVLCGFHEGREIRDEFCRSLFVCNPFTKQWIALPLAPETPSTAIGLKEARSLVLFGNTTAPWLCSGLIAGRKDDERQISITDQGLKKQKVVKG</sequence>
<gene>
    <name evidence="1" type="ORF">LITE_LOCUS6213</name>
</gene>
<dbReference type="GO" id="GO:0031146">
    <property type="term" value="P:SCF-dependent proteasomal ubiquitin-dependent protein catabolic process"/>
    <property type="evidence" value="ECO:0007669"/>
    <property type="project" value="TreeGrafter"/>
</dbReference>
<evidence type="ECO:0000313" key="2">
    <source>
        <dbReference type="Proteomes" id="UP001154282"/>
    </source>
</evidence>
<name>A0AAV0HVP5_9ROSI</name>
<reference evidence="1" key="1">
    <citation type="submission" date="2022-08" db="EMBL/GenBank/DDBJ databases">
        <authorList>
            <person name="Gutierrez-Valencia J."/>
        </authorList>
    </citation>
    <scope>NUCLEOTIDE SEQUENCE</scope>
</reference>